<dbReference type="Pfam" id="PF26054">
    <property type="entry name" value="PHD_G2E3"/>
    <property type="match status" value="1"/>
</dbReference>
<dbReference type="PANTHER" id="PTHR12420:SF47">
    <property type="entry name" value="PHD FINGER PROTEIN 7"/>
    <property type="match status" value="1"/>
</dbReference>
<name>A0A8C0UGR7_CYACU</name>
<dbReference type="AlphaFoldDB" id="A0A8C0UGR7"/>
<dbReference type="InterPro" id="IPR001965">
    <property type="entry name" value="Znf_PHD"/>
</dbReference>
<keyword evidence="7" id="KW-1185">Reference proteome</keyword>
<feature type="domain" description="RING-type" evidence="5">
    <location>
        <begin position="123"/>
        <end position="168"/>
    </location>
</feature>
<dbReference type="GO" id="GO:0008270">
    <property type="term" value="F:zinc ion binding"/>
    <property type="evidence" value="ECO:0007669"/>
    <property type="project" value="UniProtKB-KW"/>
</dbReference>
<protein>
    <recommendedName>
        <fullName evidence="5">RING-type domain-containing protein</fullName>
    </recommendedName>
</protein>
<sequence>PAECLLCRRVEADPDICGDKQEKYGLCAHVFCLVSAAPSCALPGALGLCGEAPRLPLMGLLGSFQHCCVCGQSGATILCCKEGCDRWFHLPCAKEGGCVTQAYCPEHRPKQDVQVTPEPGTECPICMEPVEDRKTFNTIVCPACKRAWFHRDCLQVGQHSSFCCPLCRDRETFLVEVFFLGIRTPIRGVSWEAAPGALQGTCVSGRAQSRRSQWCWAAQSRAGTLCLQSHQPVCFRRPWKLLLCSSCAAEGTHRRCSGLTVRTTHWECDSCAGLGT</sequence>
<evidence type="ECO:0000259" key="5">
    <source>
        <dbReference type="PROSITE" id="PS50089"/>
    </source>
</evidence>
<evidence type="ECO:0000256" key="1">
    <source>
        <dbReference type="ARBA" id="ARBA00022723"/>
    </source>
</evidence>
<organism evidence="6 7">
    <name type="scientific">Cyanistes caeruleus</name>
    <name type="common">Eurasian blue tit</name>
    <name type="synonym">Parus caeruleus</name>
    <dbReference type="NCBI Taxonomy" id="156563"/>
    <lineage>
        <taxon>Eukaryota</taxon>
        <taxon>Metazoa</taxon>
        <taxon>Chordata</taxon>
        <taxon>Craniata</taxon>
        <taxon>Vertebrata</taxon>
        <taxon>Euteleostomi</taxon>
        <taxon>Archelosauria</taxon>
        <taxon>Archosauria</taxon>
        <taxon>Dinosauria</taxon>
        <taxon>Saurischia</taxon>
        <taxon>Theropoda</taxon>
        <taxon>Coelurosauria</taxon>
        <taxon>Aves</taxon>
        <taxon>Neognathae</taxon>
        <taxon>Neoaves</taxon>
        <taxon>Telluraves</taxon>
        <taxon>Australaves</taxon>
        <taxon>Passeriformes</taxon>
        <taxon>Paridae</taxon>
        <taxon>Cyanistes</taxon>
    </lineage>
</organism>
<dbReference type="InterPro" id="IPR051188">
    <property type="entry name" value="PHD-type_Zinc_Finger"/>
</dbReference>
<evidence type="ECO:0000256" key="3">
    <source>
        <dbReference type="ARBA" id="ARBA00022833"/>
    </source>
</evidence>
<dbReference type="SMART" id="SM00184">
    <property type="entry name" value="RING"/>
    <property type="match status" value="2"/>
</dbReference>
<dbReference type="InterPro" id="IPR001841">
    <property type="entry name" value="Znf_RING"/>
</dbReference>
<evidence type="ECO:0000256" key="2">
    <source>
        <dbReference type="ARBA" id="ARBA00022771"/>
    </source>
</evidence>
<reference evidence="6" key="1">
    <citation type="submission" date="2025-08" db="UniProtKB">
        <authorList>
            <consortium name="Ensembl"/>
        </authorList>
    </citation>
    <scope>IDENTIFICATION</scope>
</reference>
<keyword evidence="1" id="KW-0479">Metal-binding</keyword>
<dbReference type="Gene3D" id="3.30.40.10">
    <property type="entry name" value="Zinc/RING finger domain, C3HC4 (zinc finger)"/>
    <property type="match status" value="3"/>
</dbReference>
<dbReference type="GO" id="GO:0005634">
    <property type="term" value="C:nucleus"/>
    <property type="evidence" value="ECO:0007669"/>
    <property type="project" value="TreeGrafter"/>
</dbReference>
<dbReference type="SUPFAM" id="SSF57903">
    <property type="entry name" value="FYVE/PHD zinc finger"/>
    <property type="match status" value="3"/>
</dbReference>
<dbReference type="Proteomes" id="UP000694410">
    <property type="component" value="Unplaced"/>
</dbReference>
<reference evidence="6" key="2">
    <citation type="submission" date="2025-09" db="UniProtKB">
        <authorList>
            <consortium name="Ensembl"/>
        </authorList>
    </citation>
    <scope>IDENTIFICATION</scope>
</reference>
<dbReference type="PROSITE" id="PS50089">
    <property type="entry name" value="ZF_RING_2"/>
    <property type="match status" value="1"/>
</dbReference>
<proteinExistence type="predicted"/>
<dbReference type="Ensembl" id="ENSCCET00000011537.1">
    <property type="protein sequence ID" value="ENSCCEP00000007166.1"/>
    <property type="gene ID" value="ENSCCEG00000007573.1"/>
</dbReference>
<evidence type="ECO:0000313" key="7">
    <source>
        <dbReference type="Proteomes" id="UP000694410"/>
    </source>
</evidence>
<dbReference type="InterPro" id="IPR059102">
    <property type="entry name" value="PHD_PHF7/G2E3-like"/>
</dbReference>
<evidence type="ECO:0000313" key="6">
    <source>
        <dbReference type="Ensembl" id="ENSCCEP00000007166.1"/>
    </source>
</evidence>
<keyword evidence="3" id="KW-0862">Zinc</keyword>
<dbReference type="SMART" id="SM00249">
    <property type="entry name" value="PHD"/>
    <property type="match status" value="3"/>
</dbReference>
<keyword evidence="2 4" id="KW-0863">Zinc-finger</keyword>
<dbReference type="PANTHER" id="PTHR12420">
    <property type="entry name" value="PHD FINGER PROTEIN"/>
    <property type="match status" value="1"/>
</dbReference>
<dbReference type="InterPro" id="IPR013083">
    <property type="entry name" value="Znf_RING/FYVE/PHD"/>
</dbReference>
<evidence type="ECO:0000256" key="4">
    <source>
        <dbReference type="PROSITE-ProRule" id="PRU00175"/>
    </source>
</evidence>
<accession>A0A8C0UGR7</accession>
<dbReference type="InterPro" id="IPR011011">
    <property type="entry name" value="Znf_FYVE_PHD"/>
</dbReference>